<dbReference type="PANTHER" id="PTHR11717:SF31">
    <property type="entry name" value="LOW MOLECULAR WEIGHT PROTEIN-TYROSINE-PHOSPHATASE ETP-RELATED"/>
    <property type="match status" value="1"/>
</dbReference>
<proteinExistence type="inferred from homology"/>
<dbReference type="InterPro" id="IPR050438">
    <property type="entry name" value="LMW_PTPase"/>
</dbReference>
<sequence>MSSSTPGPIVVVCTANICRSPMGEGLLRHALAAETEPLCSIPIISSGVSARSGDVVSENSVFALRKVGIDIAAHKSQPLTQAMLDSALLILCMTEAHRAMIRLQASPVPRELRLFREFMPVGNRREIADPYGGPSALYEACRDELVEAIPSVIAHIKGLLAG</sequence>
<feature type="active site" evidence="6">
    <location>
        <position position="19"/>
    </location>
</feature>
<comment type="catalytic activity">
    <reaction evidence="5">
        <text>O-phospho-L-tyrosyl-[protein] + H2O = L-tyrosyl-[protein] + phosphate</text>
        <dbReference type="Rhea" id="RHEA:10684"/>
        <dbReference type="Rhea" id="RHEA-COMP:10136"/>
        <dbReference type="Rhea" id="RHEA-COMP:20101"/>
        <dbReference type="ChEBI" id="CHEBI:15377"/>
        <dbReference type="ChEBI" id="CHEBI:43474"/>
        <dbReference type="ChEBI" id="CHEBI:46858"/>
        <dbReference type="ChEBI" id="CHEBI:61978"/>
        <dbReference type="EC" id="3.1.3.48"/>
    </reaction>
</comment>
<dbReference type="EMBL" id="LSZP01000036">
    <property type="protein sequence ID" value="KXU35652.1"/>
    <property type="molecule type" value="Genomic_DNA"/>
</dbReference>
<feature type="domain" description="Phosphotyrosine protein phosphatase I" evidence="7">
    <location>
        <begin position="9"/>
        <end position="155"/>
    </location>
</feature>
<dbReference type="OrthoDB" id="9784339at2"/>
<gene>
    <name evidence="8" type="ORF">AXK12_04880</name>
</gene>
<dbReference type="SUPFAM" id="SSF52788">
    <property type="entry name" value="Phosphotyrosine protein phosphatases I"/>
    <property type="match status" value="1"/>
</dbReference>
<dbReference type="GO" id="GO:0004725">
    <property type="term" value="F:protein tyrosine phosphatase activity"/>
    <property type="evidence" value="ECO:0007669"/>
    <property type="project" value="UniProtKB-EC"/>
</dbReference>
<organism evidence="8 9">
    <name type="scientific">Cephaloticoccus capnophilus</name>
    <dbReference type="NCBI Taxonomy" id="1548208"/>
    <lineage>
        <taxon>Bacteria</taxon>
        <taxon>Pseudomonadati</taxon>
        <taxon>Verrucomicrobiota</taxon>
        <taxon>Opitutia</taxon>
        <taxon>Opitutales</taxon>
        <taxon>Opitutaceae</taxon>
        <taxon>Cephaloticoccus</taxon>
    </lineage>
</organism>
<dbReference type="InterPro" id="IPR036196">
    <property type="entry name" value="Ptyr_pPase_sf"/>
</dbReference>
<evidence type="ECO:0000313" key="8">
    <source>
        <dbReference type="EMBL" id="KXU35652.1"/>
    </source>
</evidence>
<keyword evidence="3" id="KW-0378">Hydrolase</keyword>
<protein>
    <recommendedName>
        <fullName evidence="2">protein-tyrosine-phosphatase</fullName>
        <ecNumber evidence="2">3.1.3.48</ecNumber>
    </recommendedName>
</protein>
<dbReference type="AlphaFoldDB" id="A0A139SM93"/>
<feature type="active site" description="Nucleophile" evidence="6">
    <location>
        <position position="13"/>
    </location>
</feature>
<keyword evidence="9" id="KW-1185">Reference proteome</keyword>
<dbReference type="EC" id="3.1.3.48" evidence="2"/>
<reference evidence="8 9" key="1">
    <citation type="submission" date="2016-02" db="EMBL/GenBank/DDBJ databases">
        <authorList>
            <person name="Wen L."/>
            <person name="He K."/>
            <person name="Yang H."/>
        </authorList>
    </citation>
    <scope>NUCLEOTIDE SEQUENCE [LARGE SCALE GENOMIC DNA]</scope>
    <source>
        <strain evidence="8 9">CV41</strain>
    </source>
</reference>
<evidence type="ECO:0000256" key="6">
    <source>
        <dbReference type="PIRSR" id="PIRSR617867-1"/>
    </source>
</evidence>
<name>A0A139SM93_9BACT</name>
<comment type="similarity">
    <text evidence="1">Belongs to the low molecular weight phosphotyrosine protein phosphatase family.</text>
</comment>
<evidence type="ECO:0000259" key="7">
    <source>
        <dbReference type="SMART" id="SM00226"/>
    </source>
</evidence>
<dbReference type="Pfam" id="PF01451">
    <property type="entry name" value="LMWPc"/>
    <property type="match status" value="1"/>
</dbReference>
<comment type="caution">
    <text evidence="8">The sequence shown here is derived from an EMBL/GenBank/DDBJ whole genome shotgun (WGS) entry which is preliminary data.</text>
</comment>
<feature type="active site" description="Proton donor" evidence="6">
    <location>
        <position position="129"/>
    </location>
</feature>
<evidence type="ECO:0000256" key="2">
    <source>
        <dbReference type="ARBA" id="ARBA00013064"/>
    </source>
</evidence>
<accession>A0A139SM93</accession>
<dbReference type="Proteomes" id="UP000071392">
    <property type="component" value="Unassembled WGS sequence"/>
</dbReference>
<evidence type="ECO:0000256" key="1">
    <source>
        <dbReference type="ARBA" id="ARBA00011063"/>
    </source>
</evidence>
<dbReference type="PANTHER" id="PTHR11717">
    <property type="entry name" value="LOW MOLECULAR WEIGHT PROTEIN TYROSINE PHOSPHATASE"/>
    <property type="match status" value="1"/>
</dbReference>
<dbReference type="RefSeq" id="WP_068711826.1">
    <property type="nucleotide sequence ID" value="NZ_LSZP01000036.1"/>
</dbReference>
<evidence type="ECO:0000256" key="3">
    <source>
        <dbReference type="ARBA" id="ARBA00022801"/>
    </source>
</evidence>
<evidence type="ECO:0000256" key="5">
    <source>
        <dbReference type="ARBA" id="ARBA00051722"/>
    </source>
</evidence>
<dbReference type="PRINTS" id="PR00719">
    <property type="entry name" value="LMWPTPASE"/>
</dbReference>
<evidence type="ECO:0000313" key="9">
    <source>
        <dbReference type="Proteomes" id="UP000071392"/>
    </source>
</evidence>
<dbReference type="STRING" id="1548208.AXK12_04880"/>
<dbReference type="InterPro" id="IPR017867">
    <property type="entry name" value="Tyr_phospatase_low_mol_wt"/>
</dbReference>
<dbReference type="Gene3D" id="3.40.50.2300">
    <property type="match status" value="1"/>
</dbReference>
<dbReference type="InterPro" id="IPR023485">
    <property type="entry name" value="Ptyr_pPase"/>
</dbReference>
<keyword evidence="4" id="KW-0904">Protein phosphatase</keyword>
<evidence type="ECO:0000256" key="4">
    <source>
        <dbReference type="ARBA" id="ARBA00022912"/>
    </source>
</evidence>
<dbReference type="SMART" id="SM00226">
    <property type="entry name" value="LMWPc"/>
    <property type="match status" value="1"/>
</dbReference>